<evidence type="ECO:0000313" key="2">
    <source>
        <dbReference type="Proteomes" id="UP000693892"/>
    </source>
</evidence>
<dbReference type="AlphaFoldDB" id="A0A916JTQ6"/>
<gene>
    <name evidence="1" type="ORF">LEUCIP111803_00373</name>
</gene>
<dbReference type="Proteomes" id="UP000693892">
    <property type="component" value="Unassembled WGS sequence"/>
</dbReference>
<accession>A0A916JTQ6</accession>
<reference evidence="1" key="1">
    <citation type="submission" date="2021-06" db="EMBL/GenBank/DDBJ databases">
        <authorList>
            <person name="Criscuolo A."/>
        </authorList>
    </citation>
    <scope>NUCLEOTIDE SEQUENCE</scope>
    <source>
        <strain evidence="1">CIP111803</strain>
    </source>
</reference>
<sequence length="134" mass="15140">MRSGGYRSIAPEDMNYDMLIENRWLIAGSPETVREQLRDSIEQLGTGRVILSFTTGVKPRWMVDKTLQLFSEQVLPHFRGRGRALVDEAPRAGYTNRLEYAVKRREDAPAPSAIKDGELVDVTRAHLDGVDARI</sequence>
<proteinExistence type="predicted"/>
<evidence type="ECO:0000313" key="1">
    <source>
        <dbReference type="EMBL" id="CAG7600285.1"/>
    </source>
</evidence>
<organism evidence="1 2">
    <name type="scientific">Leucobacter soli</name>
    <dbReference type="NCBI Taxonomy" id="2812850"/>
    <lineage>
        <taxon>Bacteria</taxon>
        <taxon>Bacillati</taxon>
        <taxon>Actinomycetota</taxon>
        <taxon>Actinomycetes</taxon>
        <taxon>Micrococcales</taxon>
        <taxon>Microbacteriaceae</taxon>
        <taxon>Leucobacter</taxon>
    </lineage>
</organism>
<dbReference type="RefSeq" id="WP_218114023.1">
    <property type="nucleotide sequence ID" value="NZ_CAJVAP010000003.1"/>
</dbReference>
<name>A0A916JTQ6_9MICO</name>
<comment type="caution">
    <text evidence="1">The sequence shown here is derived from an EMBL/GenBank/DDBJ whole genome shotgun (WGS) entry which is preliminary data.</text>
</comment>
<dbReference type="EMBL" id="CAJVAP010000003">
    <property type="protein sequence ID" value="CAG7600285.1"/>
    <property type="molecule type" value="Genomic_DNA"/>
</dbReference>
<keyword evidence="2" id="KW-1185">Reference proteome</keyword>
<protein>
    <submittedName>
        <fullName evidence="1">Uncharacterized protein</fullName>
    </submittedName>
</protein>